<feature type="region of interest" description="Disordered" evidence="1">
    <location>
        <begin position="1488"/>
        <end position="1519"/>
    </location>
</feature>
<protein>
    <submittedName>
        <fullName evidence="4">Ig-like domain-containing protein</fullName>
    </submittedName>
</protein>
<feature type="domain" description="Ig-like" evidence="2">
    <location>
        <begin position="541"/>
        <end position="646"/>
    </location>
</feature>
<dbReference type="Gene3D" id="2.60.40.10">
    <property type="entry name" value="Immunoglobulins"/>
    <property type="match status" value="8"/>
</dbReference>
<dbReference type="Pfam" id="PF24816">
    <property type="entry name" value="Ig_CFAP65__9th"/>
    <property type="match status" value="1"/>
</dbReference>
<dbReference type="GO" id="GO:0005737">
    <property type="term" value="C:cytoplasm"/>
    <property type="evidence" value="ECO:0007669"/>
    <property type="project" value="UniProtKB-SubCell"/>
</dbReference>
<proteinExistence type="predicted"/>
<dbReference type="PANTHER" id="PTHR46127">
    <property type="entry name" value="CILIA- AND FLAGELLA-ASSOCIATED PROTEIN 65"/>
    <property type="match status" value="1"/>
</dbReference>
<accession>A0A1I8FYY0</accession>
<feature type="compositionally biased region" description="Basic and acidic residues" evidence="1">
    <location>
        <begin position="1488"/>
        <end position="1497"/>
    </location>
</feature>
<feature type="region of interest" description="Disordered" evidence="1">
    <location>
        <begin position="1757"/>
        <end position="1779"/>
    </location>
</feature>
<dbReference type="GO" id="GO:0031514">
    <property type="term" value="C:motile cilium"/>
    <property type="evidence" value="ECO:0007669"/>
    <property type="project" value="UniProtKB-SubCell"/>
</dbReference>
<sequence length="1779" mass="197497">MSAAVLKPLASVPGKGGAASNGKVTSQQKLTTARRVIFGIEVEQEIVFRGWELGKSYTRKVTLKNVIFQGQKLHFQAPTSEAFTTLYPKLITLSPGTSFVIPVTFKPVERQVYDDALVFQTTDGGTFEVPLRGLLPEFRLSLPESLHLGVGATHDRISSCFEVVNESELETPFYWKFEPPFDIQSSKGVIAPFKKQQVTATFVPDDAKRYILDSILLYGDKYQHSAKLRLEGVSKYPQVMFYIKRLRLGRDGNLIVDFGKVAFGDSRDRMIELRNPTTVGATVEVSRMDKTHPIDWVFECPIKKRPIPGKKVLHVTLRFSPKLPWTTSVEYFHVRVSNKCGNLVIKCIGESLGPRVTASCGLINFFQLMAGQTATQPLKLENHSDQDVCYMFDTDPETSVFHFDRPNGVVPSKSHVQIVVTFRPFLPIQYYRRVSLLVPDQEPIFIDLLGTCHDIHLRPVILQAQHLRLFRLRNERGLGYYSPEQLDEFIRAKKVEVGEDDSLLVREAEQWEGLCEPAQQLPPWKEFFFADGHADIVFNVPHVALETTHLDFGRVELGPGGEVRTVCLKNNTKGAVLFNWLQPTGPTQPSFTAQPTFVEVPAGGSATIAVSFRPEATDKIYACELEGFAYFKSQRDFQIVNEKTVAPPFCLTLKCSGHTFQPKSEPFQPRFLFDREQLVFPSVNVDEMFFRSVSMFNSGDAPIYFRVTDLNALGQVRDCLGTEKYGSPFAIKPANGVVRVGEYQVFSVKCVPNRMDQFVSTLNLALNERTDIEAKIPLLGSADKATVFMENKGELYFPPTNLGNCLSRCYPIKNTSRVPLLFEWHVHHTQSDVISVSPSSGRLEPNESLVCIQSELLLVLSYRLEIPDISKLKVLAVLPQAQTWTFSPKAAGKTLLKPNLVVQGVSRTGALMQKASFPARIISSGSEGGISAVEAYIDYGTMVVGSSAVRPITLVNNSDCAVFYKLVVSVVIDGPYDAKDLAEDPSTLELSQIEGWLQARCKQLIRATVRPMRRVQYQHRLAYFLMTNPDADGDCRPLFSEPRHLCHLLSTGVYPSPNCHRCAGLGIGPPAQKEASADPTPAELIYTVATRQSFCRTPRVLTRAVLDFNFGAAPFGSDESSVHLLLENPGHVTAEFQFLMPEELQMDLEFWAETGEYTEEELHHLKVQGQRLFSVTPSKGQLEPGAQVVIRAAYSHRVPGTDRLPVLLKVNKGREILINFVGAQYLHFHSKKHTFNPVPIGEPNPSLQVYDLYNGGDTTLSFKVDCSSEDCEFKIDYNQSLLNCAGVPDTQRRDPGGSRSFELLFKFSPLEARTYVFDLPIQIVDGETALISFCGLGFDRRALGDSQPDVDLAERPTVASRQAIPLQDQLAVLSEERLSFSNVPVFSRNRRVVFLNNTSLDRPAQFQWHVTHRSHSQIVTIVPARGRLEPGESTLCHLILVPDSDPKFYDLDLICEVQDLVRLRQYEEDIRDWQEELRKAEEEFTITEKDTEMENKRKVAKPQSKPKSQSSASSGSKYRKDLSLQAELRKPQRPAPFLLHLGVTAQSHNIHDFQAQFPDLWDSVCLDRTLVQTQRVNGGSVEATAAPTTAVPAEDFEGEIVELAVSNVLHSLLGDSDLLAAIAAVHSEPAPFYHQLPQAQPSPGLRAACGSGASASAEGGASAAASQRSSSSTMAAAAAPASGSGGAADSVRSIRASSASAAGVDRASCEAEELEKEKVLTTAQFGTLCESVLENILLNIVSEANQREFDITARPRLIALPPRRKPQPQSQRTPQSSQR</sequence>
<dbReference type="InterPro" id="IPR007110">
    <property type="entry name" value="Ig-like_dom"/>
</dbReference>
<organism evidence="3 4">
    <name type="scientific">Macrostomum lignano</name>
    <dbReference type="NCBI Taxonomy" id="282301"/>
    <lineage>
        <taxon>Eukaryota</taxon>
        <taxon>Metazoa</taxon>
        <taxon>Spiralia</taxon>
        <taxon>Lophotrochozoa</taxon>
        <taxon>Platyhelminthes</taxon>
        <taxon>Rhabditophora</taxon>
        <taxon>Macrostomorpha</taxon>
        <taxon>Macrostomida</taxon>
        <taxon>Macrostomidae</taxon>
        <taxon>Macrostomum</taxon>
    </lineage>
</organism>
<dbReference type="Pfam" id="PF25248">
    <property type="entry name" value="Ig_CFAP65_8th"/>
    <property type="match status" value="1"/>
</dbReference>
<reference evidence="4" key="1">
    <citation type="submission" date="2016-11" db="UniProtKB">
        <authorList>
            <consortium name="WormBaseParasite"/>
        </authorList>
    </citation>
    <scope>IDENTIFICATION</scope>
</reference>
<dbReference type="NCBIfam" id="NF012200">
    <property type="entry name" value="choice_anch_D"/>
    <property type="match status" value="1"/>
</dbReference>
<evidence type="ECO:0000256" key="1">
    <source>
        <dbReference type="SAM" id="MobiDB-lite"/>
    </source>
</evidence>
<dbReference type="PROSITE" id="PS50835">
    <property type="entry name" value="IG_LIKE"/>
    <property type="match status" value="1"/>
</dbReference>
<evidence type="ECO:0000313" key="3">
    <source>
        <dbReference type="Proteomes" id="UP000095280"/>
    </source>
</evidence>
<evidence type="ECO:0000259" key="2">
    <source>
        <dbReference type="PROSITE" id="PS50835"/>
    </source>
</evidence>
<feature type="compositionally biased region" description="Low complexity" evidence="1">
    <location>
        <begin position="1501"/>
        <end position="1516"/>
    </location>
</feature>
<dbReference type="InterPro" id="IPR058536">
    <property type="entry name" value="Ig_CFAP65_4th"/>
</dbReference>
<keyword evidence="3" id="KW-1185">Reference proteome</keyword>
<dbReference type="InterPro" id="IPR052614">
    <property type="entry name" value="CFAP65"/>
</dbReference>
<dbReference type="PANTHER" id="PTHR46127:SF1">
    <property type="entry name" value="CILIA- AND FLAGELLA-ASSOCIATED PROTEIN 65"/>
    <property type="match status" value="1"/>
</dbReference>
<dbReference type="InterPro" id="IPR056344">
    <property type="entry name" value="Ig_CFAP65-like_9th"/>
</dbReference>
<dbReference type="InterPro" id="IPR013783">
    <property type="entry name" value="Ig-like_fold"/>
</dbReference>
<dbReference type="Proteomes" id="UP000095280">
    <property type="component" value="Unplaced"/>
</dbReference>
<dbReference type="InterPro" id="IPR057467">
    <property type="entry name" value="Ig_CFAP65_8th"/>
</dbReference>
<evidence type="ECO:0000313" key="4">
    <source>
        <dbReference type="WBParaSite" id="maker-uti_cns_0000300-snap-gene-2.41-mRNA-1"/>
    </source>
</evidence>
<dbReference type="WBParaSite" id="maker-uti_cns_0000300-snap-gene-2.41-mRNA-1">
    <property type="protein sequence ID" value="maker-uti_cns_0000300-snap-gene-2.41-mRNA-1"/>
    <property type="gene ID" value="maker-uti_cns_0000300-snap-gene-2.41"/>
</dbReference>
<dbReference type="Pfam" id="PF24507">
    <property type="entry name" value="Ig_CFAP65_4th"/>
    <property type="match status" value="1"/>
</dbReference>
<name>A0A1I8FYY0_9PLAT</name>
<dbReference type="Pfam" id="PF24291">
    <property type="entry name" value="Ig_CFAP65"/>
    <property type="match status" value="1"/>
</dbReference>
<dbReference type="InterPro" id="IPR056305">
    <property type="entry name" value="Ig_CFAP65_10th"/>
</dbReference>